<dbReference type="GO" id="GO:0032133">
    <property type="term" value="C:chromosome passenger complex"/>
    <property type="evidence" value="ECO:0007669"/>
    <property type="project" value="TreeGrafter"/>
</dbReference>
<feature type="non-terminal residue" evidence="14">
    <location>
        <position position="244"/>
    </location>
</feature>
<keyword evidence="4" id="KW-0158">Chromosome</keyword>
<evidence type="ECO:0000256" key="9">
    <source>
        <dbReference type="ARBA" id="ARBA00023328"/>
    </source>
</evidence>
<dbReference type="GO" id="GO:0051233">
    <property type="term" value="C:spindle midzone"/>
    <property type="evidence" value="ECO:0007669"/>
    <property type="project" value="TreeGrafter"/>
</dbReference>
<dbReference type="Proteomes" id="UP001497623">
    <property type="component" value="Unassembled WGS sequence"/>
</dbReference>
<dbReference type="InterPro" id="IPR018867">
    <property type="entry name" value="Cell_div_borealin"/>
</dbReference>
<evidence type="ECO:0000259" key="12">
    <source>
        <dbReference type="Pfam" id="PF10444"/>
    </source>
</evidence>
<feature type="compositionally biased region" description="Basic residues" evidence="11">
    <location>
        <begin position="1"/>
        <end position="15"/>
    </location>
</feature>
<evidence type="ECO:0000256" key="8">
    <source>
        <dbReference type="ARBA" id="ARBA00023306"/>
    </source>
</evidence>
<evidence type="ECO:0000256" key="10">
    <source>
        <dbReference type="SAM" id="Coils"/>
    </source>
</evidence>
<dbReference type="Pfam" id="PF10444">
    <property type="entry name" value="Nbl1_Borealin_N"/>
    <property type="match status" value="1"/>
</dbReference>
<proteinExistence type="inferred from homology"/>
<feature type="domain" description="Borealin C-terminal" evidence="13">
    <location>
        <begin position="181"/>
        <end position="241"/>
    </location>
</feature>
<dbReference type="InterPro" id="IPR046466">
    <property type="entry name" value="Borealin_C"/>
</dbReference>
<evidence type="ECO:0008006" key="16">
    <source>
        <dbReference type="Google" id="ProtNLM"/>
    </source>
</evidence>
<dbReference type="GO" id="GO:0051301">
    <property type="term" value="P:cell division"/>
    <property type="evidence" value="ECO:0007669"/>
    <property type="project" value="UniProtKB-KW"/>
</dbReference>
<organism evidence="14 15">
    <name type="scientific">Meganyctiphanes norvegica</name>
    <name type="common">Northern krill</name>
    <name type="synonym">Thysanopoda norvegica</name>
    <dbReference type="NCBI Taxonomy" id="48144"/>
    <lineage>
        <taxon>Eukaryota</taxon>
        <taxon>Metazoa</taxon>
        <taxon>Ecdysozoa</taxon>
        <taxon>Arthropoda</taxon>
        <taxon>Crustacea</taxon>
        <taxon>Multicrustacea</taxon>
        <taxon>Malacostraca</taxon>
        <taxon>Eumalacostraca</taxon>
        <taxon>Eucarida</taxon>
        <taxon>Euphausiacea</taxon>
        <taxon>Euphausiidae</taxon>
        <taxon>Meganyctiphanes</taxon>
    </lineage>
</organism>
<dbReference type="GO" id="GO:0000775">
    <property type="term" value="C:chromosome, centromeric region"/>
    <property type="evidence" value="ECO:0007669"/>
    <property type="project" value="UniProtKB-SubCell"/>
</dbReference>
<evidence type="ECO:0000256" key="1">
    <source>
        <dbReference type="ARBA" id="ARBA00004123"/>
    </source>
</evidence>
<feature type="region of interest" description="Disordered" evidence="11">
    <location>
        <begin position="1"/>
        <end position="26"/>
    </location>
</feature>
<dbReference type="Gene3D" id="6.10.250.1900">
    <property type="match status" value="1"/>
</dbReference>
<keyword evidence="9" id="KW-0137">Centromere</keyword>
<gene>
    <name evidence="14" type="ORF">MNOR_LOCUS14119</name>
</gene>
<feature type="compositionally biased region" description="Basic residues" evidence="11">
    <location>
        <begin position="124"/>
        <end position="133"/>
    </location>
</feature>
<evidence type="ECO:0000313" key="14">
    <source>
        <dbReference type="EMBL" id="CAL4090819.1"/>
    </source>
</evidence>
<keyword evidence="5" id="KW-0132">Cell division</keyword>
<keyword evidence="15" id="KW-1185">Reference proteome</keyword>
<evidence type="ECO:0000256" key="7">
    <source>
        <dbReference type="ARBA" id="ARBA00023242"/>
    </source>
</evidence>
<keyword evidence="8" id="KW-0131">Cell cycle</keyword>
<evidence type="ECO:0000256" key="3">
    <source>
        <dbReference type="ARBA" id="ARBA00009914"/>
    </source>
</evidence>
<evidence type="ECO:0000256" key="4">
    <source>
        <dbReference type="ARBA" id="ARBA00022454"/>
    </source>
</evidence>
<feature type="coiled-coil region" evidence="10">
    <location>
        <begin position="44"/>
        <end position="71"/>
    </location>
</feature>
<dbReference type="Pfam" id="PF10512">
    <property type="entry name" value="Borealin"/>
    <property type="match status" value="1"/>
</dbReference>
<comment type="caution">
    <text evidence="14">The sequence shown here is derived from an EMBL/GenBank/DDBJ whole genome shotgun (WGS) entry which is preliminary data.</text>
</comment>
<protein>
    <recommendedName>
        <fullName evidence="16">Borealin N-terminal domain-containing protein</fullName>
    </recommendedName>
</protein>
<accession>A0AAV2QQJ0</accession>
<feature type="domain" description="Borealin N-terminal" evidence="12">
    <location>
        <begin position="36"/>
        <end position="91"/>
    </location>
</feature>
<dbReference type="InterPro" id="IPR018851">
    <property type="entry name" value="Borealin_N"/>
</dbReference>
<evidence type="ECO:0000256" key="2">
    <source>
        <dbReference type="ARBA" id="ARBA00004584"/>
    </source>
</evidence>
<sequence>MPRRKVSRAPSRAKPKLPDDSFQEMDMEREEKMDKMRLLLADFDAEAEKRVAQMEEEIKTIQQSIKQIYKMELMRISSSTRNMLWTDYIKQENTIQTGGLKQTRQSIDQLLGNADELLAMATKKKGGRPKKVKAAPTAITEENPPKTASRNSRSSHVRGVLNTKDDNLSCPPSTIKGKKSSIKKLDVPSTPMSQGIPSNKSQLLITPKFDARKPLPPNTVKRMPKLGEIAISLTGSPLQTGPKV</sequence>
<dbReference type="GO" id="GO:0005634">
    <property type="term" value="C:nucleus"/>
    <property type="evidence" value="ECO:0007669"/>
    <property type="project" value="UniProtKB-SubCell"/>
</dbReference>
<comment type="subcellular location">
    <subcellularLocation>
        <location evidence="2">Chromosome</location>
        <location evidence="2">Centromere</location>
    </subcellularLocation>
    <subcellularLocation>
        <location evidence="1">Nucleus</location>
    </subcellularLocation>
</comment>
<name>A0AAV2QQJ0_MEGNR</name>
<feature type="region of interest" description="Disordered" evidence="11">
    <location>
        <begin position="124"/>
        <end position="202"/>
    </location>
</feature>
<evidence type="ECO:0000256" key="11">
    <source>
        <dbReference type="SAM" id="MobiDB-lite"/>
    </source>
</evidence>
<evidence type="ECO:0000313" key="15">
    <source>
        <dbReference type="Proteomes" id="UP001497623"/>
    </source>
</evidence>
<feature type="compositionally biased region" description="Polar residues" evidence="11">
    <location>
        <begin position="190"/>
        <end position="202"/>
    </location>
</feature>
<comment type="similarity">
    <text evidence="3">Belongs to the borealin family.</text>
</comment>
<dbReference type="PANTHER" id="PTHR16040">
    <property type="entry name" value="AUSTRALIN, ISOFORM A-RELATED"/>
    <property type="match status" value="1"/>
</dbReference>
<dbReference type="AlphaFoldDB" id="A0AAV2QQJ0"/>
<keyword evidence="7" id="KW-0539">Nucleus</keyword>
<dbReference type="GO" id="GO:0000070">
    <property type="term" value="P:mitotic sister chromatid segregation"/>
    <property type="evidence" value="ECO:0007669"/>
    <property type="project" value="TreeGrafter"/>
</dbReference>
<keyword evidence="10" id="KW-0175">Coiled coil</keyword>
<keyword evidence="6" id="KW-0498">Mitosis</keyword>
<evidence type="ECO:0000256" key="6">
    <source>
        <dbReference type="ARBA" id="ARBA00022776"/>
    </source>
</evidence>
<evidence type="ECO:0000259" key="13">
    <source>
        <dbReference type="Pfam" id="PF10512"/>
    </source>
</evidence>
<evidence type="ECO:0000256" key="5">
    <source>
        <dbReference type="ARBA" id="ARBA00022618"/>
    </source>
</evidence>
<reference evidence="14 15" key="1">
    <citation type="submission" date="2024-05" db="EMBL/GenBank/DDBJ databases">
        <authorList>
            <person name="Wallberg A."/>
        </authorList>
    </citation>
    <scope>NUCLEOTIDE SEQUENCE [LARGE SCALE GENOMIC DNA]</scope>
</reference>
<dbReference type="EMBL" id="CAXKWB010008350">
    <property type="protein sequence ID" value="CAL4090819.1"/>
    <property type="molecule type" value="Genomic_DNA"/>
</dbReference>
<dbReference type="PANTHER" id="PTHR16040:SF7">
    <property type="entry name" value="AUSTRALIN, ISOFORM A-RELATED"/>
    <property type="match status" value="1"/>
</dbReference>